<evidence type="ECO:0000313" key="6">
    <source>
        <dbReference type="Proteomes" id="UP000807504"/>
    </source>
</evidence>
<evidence type="ECO:0000259" key="4">
    <source>
        <dbReference type="PROSITE" id="PS50917"/>
    </source>
</evidence>
<dbReference type="OMA" id="PIVWIGD"/>
<name>A0A8T0EJI1_ARGBR</name>
<dbReference type="PROSITE" id="PS50917">
    <property type="entry name" value="SPOC"/>
    <property type="match status" value="1"/>
</dbReference>
<evidence type="ECO:0000256" key="3">
    <source>
        <dbReference type="ARBA" id="ARBA00023242"/>
    </source>
</evidence>
<keyword evidence="2" id="KW-0694">RNA-binding</keyword>
<dbReference type="GO" id="GO:0003723">
    <property type="term" value="F:RNA binding"/>
    <property type="evidence" value="ECO:0007669"/>
    <property type="project" value="UniProtKB-KW"/>
</dbReference>
<proteinExistence type="predicted"/>
<reference evidence="5" key="2">
    <citation type="submission" date="2020-06" db="EMBL/GenBank/DDBJ databases">
        <authorList>
            <person name="Sheffer M."/>
        </authorList>
    </citation>
    <scope>NUCLEOTIDE SEQUENCE</scope>
</reference>
<evidence type="ECO:0000313" key="5">
    <source>
        <dbReference type="EMBL" id="KAF8773738.1"/>
    </source>
</evidence>
<dbReference type="GO" id="GO:0005634">
    <property type="term" value="C:nucleus"/>
    <property type="evidence" value="ECO:0007669"/>
    <property type="project" value="UniProtKB-SubCell"/>
</dbReference>
<comment type="caution">
    <text evidence="5">The sequence shown here is derived from an EMBL/GenBank/DDBJ whole genome shotgun (WGS) entry which is preliminary data.</text>
</comment>
<sequence>MAGRNIEKFPIVWIGDLVIKNVRIKVKLTYVSGDLKTAINALPKLFPYSSIVLTMRMKSTMSEDFNFEKSGKCVLTVQPYGDTDEETEQRAAALYHEVVLYLRRKGSTGAIAFSKDPKYRMHLYLKSKSSSSILAPLAPDWFHVICDRMYLVMLVSEIADLRSIRIPPTE</sequence>
<organism evidence="5 6">
    <name type="scientific">Argiope bruennichi</name>
    <name type="common">Wasp spider</name>
    <name type="synonym">Aranea bruennichi</name>
    <dbReference type="NCBI Taxonomy" id="94029"/>
    <lineage>
        <taxon>Eukaryota</taxon>
        <taxon>Metazoa</taxon>
        <taxon>Ecdysozoa</taxon>
        <taxon>Arthropoda</taxon>
        <taxon>Chelicerata</taxon>
        <taxon>Arachnida</taxon>
        <taxon>Araneae</taxon>
        <taxon>Araneomorphae</taxon>
        <taxon>Entelegynae</taxon>
        <taxon>Araneoidea</taxon>
        <taxon>Araneidae</taxon>
        <taxon>Argiope</taxon>
    </lineage>
</organism>
<keyword evidence="6" id="KW-1185">Reference proteome</keyword>
<keyword evidence="3" id="KW-0539">Nucleus</keyword>
<dbReference type="OrthoDB" id="6431733at2759"/>
<feature type="domain" description="SPOC" evidence="4">
    <location>
        <begin position="2"/>
        <end position="159"/>
    </location>
</feature>
<dbReference type="Proteomes" id="UP000807504">
    <property type="component" value="Unassembled WGS sequence"/>
</dbReference>
<evidence type="ECO:0000256" key="1">
    <source>
        <dbReference type="ARBA" id="ARBA00004123"/>
    </source>
</evidence>
<dbReference type="Gene3D" id="2.40.290.10">
    <property type="match status" value="1"/>
</dbReference>
<accession>A0A8T0EJI1</accession>
<dbReference type="InterPro" id="IPR016194">
    <property type="entry name" value="SPOC-like_C_dom_sf"/>
</dbReference>
<evidence type="ECO:0000256" key="2">
    <source>
        <dbReference type="ARBA" id="ARBA00022884"/>
    </source>
</evidence>
<dbReference type="InterPro" id="IPR010912">
    <property type="entry name" value="SPOC_met"/>
</dbReference>
<comment type="subcellular location">
    <subcellularLocation>
        <location evidence="1">Nucleus</location>
    </subcellularLocation>
</comment>
<gene>
    <name evidence="5" type="ORF">HNY73_016371</name>
</gene>
<dbReference type="AlphaFoldDB" id="A0A8T0EJI1"/>
<dbReference type="EMBL" id="JABXBU010002227">
    <property type="protein sequence ID" value="KAF8773738.1"/>
    <property type="molecule type" value="Genomic_DNA"/>
</dbReference>
<protein>
    <submittedName>
        <fullName evidence="5">Msx2-interacting protein like</fullName>
    </submittedName>
</protein>
<dbReference type="SUPFAM" id="SSF100939">
    <property type="entry name" value="SPOC domain-like"/>
    <property type="match status" value="1"/>
</dbReference>
<reference evidence="5" key="1">
    <citation type="journal article" date="2020" name="bioRxiv">
        <title>Chromosome-level reference genome of the European wasp spider Argiope bruennichi: a resource for studies on range expansion and evolutionary adaptation.</title>
        <authorList>
            <person name="Sheffer M.M."/>
            <person name="Hoppe A."/>
            <person name="Krehenwinkel H."/>
            <person name="Uhl G."/>
            <person name="Kuss A.W."/>
            <person name="Jensen L."/>
            <person name="Jensen C."/>
            <person name="Gillespie R.G."/>
            <person name="Hoff K.J."/>
            <person name="Prost S."/>
        </authorList>
    </citation>
    <scope>NUCLEOTIDE SEQUENCE</scope>
</reference>